<keyword evidence="7 13" id="KW-0808">Transferase</keyword>
<dbReference type="PROSITE" id="PS00793">
    <property type="entry name" value="DHPS_2"/>
    <property type="match status" value="1"/>
</dbReference>
<comment type="cofactor">
    <cofactor evidence="2 13">
        <name>Mg(2+)</name>
        <dbReference type="ChEBI" id="CHEBI:18420"/>
    </cofactor>
</comment>
<dbReference type="FunFam" id="3.20.20.20:FF:000006">
    <property type="entry name" value="Dihydropteroate synthase"/>
    <property type="match status" value="1"/>
</dbReference>
<evidence type="ECO:0000256" key="1">
    <source>
        <dbReference type="ARBA" id="ARBA00000012"/>
    </source>
</evidence>
<dbReference type="GO" id="GO:0046872">
    <property type="term" value="F:metal ion binding"/>
    <property type="evidence" value="ECO:0007669"/>
    <property type="project" value="UniProtKB-KW"/>
</dbReference>
<evidence type="ECO:0000256" key="3">
    <source>
        <dbReference type="ARBA" id="ARBA00004763"/>
    </source>
</evidence>
<dbReference type="InterPro" id="IPR000489">
    <property type="entry name" value="Pterin-binding_dom"/>
</dbReference>
<evidence type="ECO:0000256" key="2">
    <source>
        <dbReference type="ARBA" id="ARBA00001946"/>
    </source>
</evidence>
<reference evidence="15" key="1">
    <citation type="journal article" date="2023" name="Antibiotics">
        <title>Prevalence and Molecular Characterization of Methicillin-Resistant Staphylococci (MRS) and Mammaliicocci (MRM) in Dromedary Camels from Algeria: First Detection of SCCmec-mecC Hybrid in Methicillin-Resistant Mammaliicoccus lentus.</title>
        <authorList>
            <person name="Belhout C."/>
            <person name="Boyen F."/>
            <person name="Vereecke N."/>
            <person name="Theuns S."/>
            <person name="Taibi N."/>
            <person name="Stegger M."/>
            <person name="de la Fe-Rodriguez P.Y."/>
            <person name="Bouayad L."/>
            <person name="Elgroud R."/>
            <person name="Butaye P."/>
        </authorList>
    </citation>
    <scope>NUCLEOTIDE SEQUENCE</scope>
    <source>
        <strain evidence="15">7048</strain>
    </source>
</reference>
<evidence type="ECO:0000313" key="15">
    <source>
        <dbReference type="EMBL" id="WHI60263.1"/>
    </source>
</evidence>
<dbReference type="GO" id="GO:0005829">
    <property type="term" value="C:cytosol"/>
    <property type="evidence" value="ECO:0007669"/>
    <property type="project" value="TreeGrafter"/>
</dbReference>
<protein>
    <recommendedName>
        <fullName evidence="6 13">Dihydropteroate synthase</fullName>
        <shortName evidence="13">DHPS</shortName>
        <ecNumber evidence="5 13">2.5.1.15</ecNumber>
    </recommendedName>
    <alternativeName>
        <fullName evidence="11 13">Dihydropteroate pyrophosphorylase</fullName>
    </alternativeName>
</protein>
<dbReference type="PROSITE" id="PS00792">
    <property type="entry name" value="DHPS_1"/>
    <property type="match status" value="1"/>
</dbReference>
<evidence type="ECO:0000256" key="13">
    <source>
        <dbReference type="RuleBase" id="RU361205"/>
    </source>
</evidence>
<dbReference type="GO" id="GO:0046654">
    <property type="term" value="P:tetrahydrofolate biosynthetic process"/>
    <property type="evidence" value="ECO:0007669"/>
    <property type="project" value="TreeGrafter"/>
</dbReference>
<dbReference type="PANTHER" id="PTHR20941">
    <property type="entry name" value="FOLATE SYNTHESIS PROTEINS"/>
    <property type="match status" value="1"/>
</dbReference>
<evidence type="ECO:0000256" key="4">
    <source>
        <dbReference type="ARBA" id="ARBA00009503"/>
    </source>
</evidence>
<keyword evidence="10 13" id="KW-0289">Folate biosynthesis</keyword>
<dbReference type="GO" id="GO:0004156">
    <property type="term" value="F:dihydropteroate synthase activity"/>
    <property type="evidence" value="ECO:0007669"/>
    <property type="project" value="UniProtKB-EC"/>
</dbReference>
<dbReference type="InterPro" id="IPR011005">
    <property type="entry name" value="Dihydropteroate_synth-like_sf"/>
</dbReference>
<accession>A0AAX3W4Q8</accession>
<keyword evidence="9 13" id="KW-0460">Magnesium</keyword>
<dbReference type="InterPro" id="IPR006390">
    <property type="entry name" value="DHP_synth_dom"/>
</dbReference>
<evidence type="ECO:0000256" key="6">
    <source>
        <dbReference type="ARBA" id="ARBA00016919"/>
    </source>
</evidence>
<evidence type="ECO:0000256" key="11">
    <source>
        <dbReference type="ARBA" id="ARBA00030193"/>
    </source>
</evidence>
<evidence type="ECO:0000256" key="8">
    <source>
        <dbReference type="ARBA" id="ARBA00022723"/>
    </source>
</evidence>
<dbReference type="AlphaFoldDB" id="A0AAX3W4Q8"/>
<evidence type="ECO:0000256" key="10">
    <source>
        <dbReference type="ARBA" id="ARBA00022909"/>
    </source>
</evidence>
<dbReference type="GO" id="GO:0046656">
    <property type="term" value="P:folic acid biosynthetic process"/>
    <property type="evidence" value="ECO:0007669"/>
    <property type="project" value="UniProtKB-KW"/>
</dbReference>
<gene>
    <name evidence="15" type="primary">folP</name>
    <name evidence="15" type="ORF">PYH69_01075</name>
</gene>
<dbReference type="Pfam" id="PF00809">
    <property type="entry name" value="Pterin_bind"/>
    <property type="match status" value="1"/>
</dbReference>
<evidence type="ECO:0000259" key="14">
    <source>
        <dbReference type="PROSITE" id="PS50972"/>
    </source>
</evidence>
<dbReference type="EC" id="2.5.1.15" evidence="5 13"/>
<comment type="function">
    <text evidence="12 13">Catalyzes the condensation of para-aminobenzoate (pABA) with 6-hydroxymethyl-7,8-dihydropterin diphosphate (DHPt-PP) to form 7,8-dihydropteroate (H2Pte), the immediate precursor of folate derivatives.</text>
</comment>
<comment type="pathway">
    <text evidence="3 13">Cofactor biosynthesis; tetrahydrofolate biosynthesis; 7,8-dihydrofolate from 2-amino-4-hydroxy-6-hydroxymethyl-7,8-dihydropteridine diphosphate and 4-aminobenzoate: step 1/2.</text>
</comment>
<dbReference type="Gene3D" id="3.20.20.20">
    <property type="entry name" value="Dihydropteroate synthase-like"/>
    <property type="match status" value="1"/>
</dbReference>
<evidence type="ECO:0000313" key="16">
    <source>
        <dbReference type="Proteomes" id="UP001223261"/>
    </source>
</evidence>
<keyword evidence="8 13" id="KW-0479">Metal-binding</keyword>
<organism evidence="15 16">
    <name type="scientific">Mammaliicoccus lentus</name>
    <name type="common">Staphylococcus lentus</name>
    <dbReference type="NCBI Taxonomy" id="42858"/>
    <lineage>
        <taxon>Bacteria</taxon>
        <taxon>Bacillati</taxon>
        <taxon>Bacillota</taxon>
        <taxon>Bacilli</taxon>
        <taxon>Bacillales</taxon>
        <taxon>Staphylococcaceae</taxon>
        <taxon>Mammaliicoccus</taxon>
    </lineage>
</organism>
<evidence type="ECO:0000256" key="5">
    <source>
        <dbReference type="ARBA" id="ARBA00012458"/>
    </source>
</evidence>
<dbReference type="PROSITE" id="PS50972">
    <property type="entry name" value="PTERIN_BINDING"/>
    <property type="match status" value="1"/>
</dbReference>
<sequence length="259" mass="28464">MKNTKVMGILNVTPDSFSDGGSYNSVENARAHAEQLISEGADIIDIGGVSTRPGHTKVTLEEELNRVIPVIEALNDLDVQLSVDTFRSQVAEESLKRGVTMINDQWAGLYDPEIFNVVAKYNAEIILMHNGDGNREMPVMDELLLSLLKQANQAEIAGIPEKNIWLDPGIGFAKSREEERIVMSRLDELVATGYKVMLATSRKRLINDLLGGNIDAKERDEATAATTAFGIEKGIHAVRVHNVKMNKRVAQTIDALKGI</sequence>
<feature type="domain" description="Pterin-binding" evidence="14">
    <location>
        <begin position="4"/>
        <end position="251"/>
    </location>
</feature>
<dbReference type="RefSeq" id="WP_103268905.1">
    <property type="nucleotide sequence ID" value="NZ_CABIVY010000029.1"/>
</dbReference>
<comment type="catalytic activity">
    <reaction evidence="1">
        <text>(7,8-dihydropterin-6-yl)methyl diphosphate + 4-aminobenzoate = 7,8-dihydropteroate + diphosphate</text>
        <dbReference type="Rhea" id="RHEA:19949"/>
        <dbReference type="ChEBI" id="CHEBI:17836"/>
        <dbReference type="ChEBI" id="CHEBI:17839"/>
        <dbReference type="ChEBI" id="CHEBI:33019"/>
        <dbReference type="ChEBI" id="CHEBI:72950"/>
        <dbReference type="EC" id="2.5.1.15"/>
    </reaction>
</comment>
<name>A0AAX3W4Q8_MAMLE</name>
<proteinExistence type="inferred from homology"/>
<dbReference type="SUPFAM" id="SSF51717">
    <property type="entry name" value="Dihydropteroate synthetase-like"/>
    <property type="match status" value="1"/>
</dbReference>
<dbReference type="CDD" id="cd00739">
    <property type="entry name" value="DHPS"/>
    <property type="match status" value="1"/>
</dbReference>
<dbReference type="Proteomes" id="UP001223261">
    <property type="component" value="Chromosome"/>
</dbReference>
<dbReference type="EMBL" id="CP118848">
    <property type="protein sequence ID" value="WHI60263.1"/>
    <property type="molecule type" value="Genomic_DNA"/>
</dbReference>
<dbReference type="PANTHER" id="PTHR20941:SF1">
    <property type="entry name" value="FOLIC ACID SYNTHESIS PROTEIN FOL1"/>
    <property type="match status" value="1"/>
</dbReference>
<evidence type="ECO:0000256" key="12">
    <source>
        <dbReference type="ARBA" id="ARBA00053449"/>
    </source>
</evidence>
<evidence type="ECO:0000256" key="9">
    <source>
        <dbReference type="ARBA" id="ARBA00022842"/>
    </source>
</evidence>
<evidence type="ECO:0000256" key="7">
    <source>
        <dbReference type="ARBA" id="ARBA00022679"/>
    </source>
</evidence>
<dbReference type="NCBIfam" id="TIGR01496">
    <property type="entry name" value="DHPS"/>
    <property type="match status" value="1"/>
</dbReference>
<dbReference type="InterPro" id="IPR045031">
    <property type="entry name" value="DHP_synth-like"/>
</dbReference>
<comment type="similarity">
    <text evidence="4 13">Belongs to the DHPS family.</text>
</comment>